<keyword evidence="9" id="KW-0812">Transmembrane</keyword>
<dbReference type="GO" id="GO:0051539">
    <property type="term" value="F:4 iron, 4 sulfur cluster binding"/>
    <property type="evidence" value="ECO:0007669"/>
    <property type="project" value="UniProtKB-KW"/>
</dbReference>
<protein>
    <submittedName>
        <fullName evidence="11">Formate dehydrogenase O beta subunit</fullName>
        <ecNumber evidence="11">1.17.1.9</ecNumber>
    </submittedName>
</protein>
<dbReference type="InterPro" id="IPR017900">
    <property type="entry name" value="4Fe4S_Fe_S_CS"/>
</dbReference>
<dbReference type="GO" id="GO:0015944">
    <property type="term" value="P:formate oxidation"/>
    <property type="evidence" value="ECO:0007669"/>
    <property type="project" value="InterPro"/>
</dbReference>
<evidence type="ECO:0000259" key="10">
    <source>
        <dbReference type="PROSITE" id="PS51379"/>
    </source>
</evidence>
<feature type="binding site" evidence="7">
    <location>
        <position position="80"/>
    </location>
    <ligand>
        <name>[4Fe-4S] cluster</name>
        <dbReference type="ChEBI" id="CHEBI:49883"/>
        <label>3</label>
    </ligand>
</feature>
<dbReference type="PROSITE" id="PS51379">
    <property type="entry name" value="4FE4S_FER_2"/>
    <property type="match status" value="3"/>
</dbReference>
<feature type="binding site" evidence="7">
    <location>
        <position position="19"/>
    </location>
    <ligand>
        <name>[4Fe-4S] cluster</name>
        <dbReference type="ChEBI" id="CHEBI:49883"/>
        <label>1</label>
    </ligand>
</feature>
<evidence type="ECO:0000256" key="8">
    <source>
        <dbReference type="SAM" id="MobiDB-lite"/>
    </source>
</evidence>
<feature type="region of interest" description="Disordered" evidence="8">
    <location>
        <begin position="255"/>
        <end position="275"/>
    </location>
</feature>
<feature type="binding site" evidence="7">
    <location>
        <position position="92"/>
    </location>
    <ligand>
        <name>[4Fe-4S] cluster</name>
        <dbReference type="ChEBI" id="CHEBI:49883"/>
        <label>4</label>
    </ligand>
</feature>
<name>A0A4V0P1L6_9ARCH</name>
<feature type="binding site" evidence="7">
    <location>
        <position position="29"/>
    </location>
    <ligand>
        <name>[4Fe-4S] cluster</name>
        <dbReference type="ChEBI" id="CHEBI:49883"/>
        <label>2</label>
    </ligand>
</feature>
<evidence type="ECO:0000256" key="2">
    <source>
        <dbReference type="ARBA" id="ARBA00022485"/>
    </source>
</evidence>
<feature type="binding site" evidence="7">
    <location>
        <position position="112"/>
    </location>
    <ligand>
        <name>[4Fe-4S] cluster</name>
        <dbReference type="ChEBI" id="CHEBI:49883"/>
        <label>4</label>
    </ligand>
</feature>
<dbReference type="GeneID" id="55584573"/>
<dbReference type="InterPro" id="IPR014603">
    <property type="entry name" value="Formate_DH_Fe-S_su"/>
</dbReference>
<evidence type="ECO:0000256" key="1">
    <source>
        <dbReference type="ARBA" id="ARBA00004196"/>
    </source>
</evidence>
<dbReference type="Pfam" id="PF12800">
    <property type="entry name" value="Fer4_4"/>
    <property type="match status" value="1"/>
</dbReference>
<organism evidence="11 12">
    <name type="scientific">Conexivisphaera calida</name>
    <dbReference type="NCBI Taxonomy" id="1874277"/>
    <lineage>
        <taxon>Archaea</taxon>
        <taxon>Nitrososphaerota</taxon>
        <taxon>Conexivisphaeria</taxon>
        <taxon>Conexivisphaerales</taxon>
        <taxon>Conexivisphaeraceae</taxon>
        <taxon>Conexivisphaera</taxon>
    </lineage>
</organism>
<dbReference type="Pfam" id="PF13247">
    <property type="entry name" value="Fer4_11"/>
    <property type="match status" value="1"/>
</dbReference>
<keyword evidence="9" id="KW-1133">Transmembrane helix</keyword>
<proteinExistence type="predicted"/>
<dbReference type="AlphaFoldDB" id="A0A4V0P1L6"/>
<evidence type="ECO:0000256" key="3">
    <source>
        <dbReference type="ARBA" id="ARBA00022723"/>
    </source>
</evidence>
<comment type="cofactor">
    <cofactor evidence="7">
        <name>[4Fe-4S] cluster</name>
        <dbReference type="ChEBI" id="CHEBI:49883"/>
    </cofactor>
    <text evidence="7">Binds 4 [4Fe-4S] clusters per subunit.</text>
</comment>
<keyword evidence="12" id="KW-1185">Reference proteome</keyword>
<feature type="compositionally biased region" description="Basic and acidic residues" evidence="8">
    <location>
        <begin position="266"/>
        <end position="275"/>
    </location>
</feature>
<keyword evidence="11" id="KW-0560">Oxidoreductase</keyword>
<evidence type="ECO:0000256" key="7">
    <source>
        <dbReference type="PIRSR" id="PIRSR036298-50"/>
    </source>
</evidence>
<dbReference type="EC" id="1.17.1.9" evidence="11"/>
<feature type="domain" description="4Fe-4S ferredoxin-type" evidence="10">
    <location>
        <begin position="10"/>
        <end position="38"/>
    </location>
</feature>
<dbReference type="PIRSF" id="PIRSF036298">
    <property type="entry name" value="FDH_4Fe4S"/>
    <property type="match status" value="1"/>
</dbReference>
<feature type="binding site" evidence="7">
    <location>
        <position position="22"/>
    </location>
    <ligand>
        <name>[4Fe-4S] cluster</name>
        <dbReference type="ChEBI" id="CHEBI:49883"/>
        <label>1</label>
    </ligand>
</feature>
<dbReference type="PANTHER" id="PTHR43545:SF4">
    <property type="entry name" value="IRON-SULFUR PROTEIN"/>
    <property type="match status" value="1"/>
</dbReference>
<feature type="binding site" evidence="7">
    <location>
        <position position="158"/>
    </location>
    <ligand>
        <name>[4Fe-4S] cluster</name>
        <dbReference type="ChEBI" id="CHEBI:49883"/>
        <label>1</label>
    </ligand>
</feature>
<dbReference type="PANTHER" id="PTHR43545">
    <property type="entry name" value="FORMATE DEHYDROGENASE, NITRATE-INDUCIBLE, IRON-SULFUR SUBUNIT"/>
    <property type="match status" value="1"/>
</dbReference>
<sequence>MSGQSVGVQYAILFDVTRCTGCRACQIACKSWWDLPADETSFNPGWANPPDLTPYTWVLVKYFEEMTGSGLQLRFPQVRCMHCDDPACVHACPVGAITKYSEGPVVIDEDKCIGCKYCIDACPFDVPRYDAATDKVYKCNMCVDRVSAGMEPACVETCPSDALQFGPRNDMLEKANARASAMGGGYVYGEKEAGGTSVFIVTDRPPEEYGYPSVAPQLPELIDVEDYTKLGGSVVGLAVVGFLAGLSFVASRREKLAKGKGGGGGEEEKKGGDGK</sequence>
<dbReference type="PROSITE" id="PS00198">
    <property type="entry name" value="4FE4S_FER_1"/>
    <property type="match status" value="1"/>
</dbReference>
<dbReference type="OrthoDB" id="2837at2157"/>
<evidence type="ECO:0000256" key="4">
    <source>
        <dbReference type="ARBA" id="ARBA00022737"/>
    </source>
</evidence>
<feature type="binding site" evidence="7">
    <location>
        <position position="83"/>
    </location>
    <ligand>
        <name>[4Fe-4S] cluster</name>
        <dbReference type="ChEBI" id="CHEBI:49883"/>
        <label>3</label>
    </ligand>
</feature>
<keyword evidence="4" id="KW-0677">Repeat</keyword>
<feature type="transmembrane region" description="Helical" evidence="9">
    <location>
        <begin position="230"/>
        <end position="250"/>
    </location>
</feature>
<feature type="binding site" evidence="7">
    <location>
        <position position="118"/>
    </location>
    <ligand>
        <name>[4Fe-4S] cluster</name>
        <dbReference type="ChEBI" id="CHEBI:49883"/>
        <label>4</label>
    </ligand>
</feature>
<gene>
    <name evidence="11" type="ORF">NAS2_0761</name>
</gene>
<keyword evidence="2 7" id="KW-0004">4Fe-4S</keyword>
<feature type="binding site" evidence="7">
    <location>
        <position position="142"/>
    </location>
    <ligand>
        <name>[4Fe-4S] cluster</name>
        <dbReference type="ChEBI" id="CHEBI:49883"/>
        <label>2</label>
    </ligand>
</feature>
<feature type="binding site" evidence="7">
    <location>
        <position position="122"/>
    </location>
    <ligand>
        <name>[4Fe-4S] cluster</name>
        <dbReference type="ChEBI" id="CHEBI:49883"/>
        <label>3</label>
    </ligand>
</feature>
<dbReference type="CDD" id="cd10561">
    <property type="entry name" value="HybA_like"/>
    <property type="match status" value="1"/>
</dbReference>
<dbReference type="InterPro" id="IPR017896">
    <property type="entry name" value="4Fe4S_Fe-S-bd"/>
</dbReference>
<accession>A0A4V0P1L6</accession>
<keyword evidence="5 7" id="KW-0408">Iron</keyword>
<comment type="subcellular location">
    <subcellularLocation>
        <location evidence="1">Cell envelope</location>
    </subcellularLocation>
</comment>
<evidence type="ECO:0000256" key="9">
    <source>
        <dbReference type="SAM" id="Phobius"/>
    </source>
</evidence>
<feature type="binding site" evidence="7">
    <location>
        <position position="88"/>
    </location>
    <ligand>
        <name>[4Fe-4S] cluster</name>
        <dbReference type="ChEBI" id="CHEBI:49883"/>
        <label>3</label>
    </ligand>
</feature>
<dbReference type="InterPro" id="IPR051555">
    <property type="entry name" value="FDH_Electron_Transfer_Unit"/>
</dbReference>
<dbReference type="GO" id="GO:0008863">
    <property type="term" value="F:formate dehydrogenase (NAD+) activity"/>
    <property type="evidence" value="ECO:0007669"/>
    <property type="project" value="UniProtKB-EC"/>
</dbReference>
<feature type="domain" description="4Fe-4S ferredoxin-type" evidence="10">
    <location>
        <begin position="71"/>
        <end position="102"/>
    </location>
</feature>
<dbReference type="RefSeq" id="WP_174448411.1">
    <property type="nucleotide sequence ID" value="NZ_AP018732.1"/>
</dbReference>
<dbReference type="Proteomes" id="UP000509448">
    <property type="component" value="Chromosome"/>
</dbReference>
<feature type="binding site" evidence="7">
    <location>
        <position position="139"/>
    </location>
    <ligand>
        <name>[4Fe-4S] cluster</name>
        <dbReference type="ChEBI" id="CHEBI:49883"/>
        <label>2</label>
    </ligand>
</feature>
<dbReference type="Gene3D" id="3.30.70.20">
    <property type="match status" value="2"/>
</dbReference>
<dbReference type="EMBL" id="AP018732">
    <property type="protein sequence ID" value="BBE42150.1"/>
    <property type="molecule type" value="Genomic_DNA"/>
</dbReference>
<feature type="domain" description="4Fe-4S ferredoxin-type" evidence="10">
    <location>
        <begin position="103"/>
        <end position="132"/>
    </location>
</feature>
<evidence type="ECO:0000256" key="6">
    <source>
        <dbReference type="ARBA" id="ARBA00023014"/>
    </source>
</evidence>
<dbReference type="GO" id="GO:0046872">
    <property type="term" value="F:metal ion binding"/>
    <property type="evidence" value="ECO:0007669"/>
    <property type="project" value="UniProtKB-KW"/>
</dbReference>
<reference evidence="11 12" key="1">
    <citation type="journal article" date="2019" name="ISME J.">
        <title>Isolation and characterization of a thermophilic sulfur- and iron-reducing thaumarchaeote from a terrestrial acidic hot spring.</title>
        <authorList>
            <person name="Kato S."/>
            <person name="Itoh T."/>
            <person name="Yuki M."/>
            <person name="Nagamori M."/>
            <person name="Ohnishi M."/>
            <person name="Uematsu K."/>
            <person name="Suzuki K."/>
            <person name="Takashina T."/>
            <person name="Ohkuma M."/>
        </authorList>
    </citation>
    <scope>NUCLEOTIDE SEQUENCE [LARGE SCALE GENOMIC DNA]</scope>
    <source>
        <strain evidence="11 12">NAS-02</strain>
    </source>
</reference>
<dbReference type="GO" id="GO:0045333">
    <property type="term" value="P:cellular respiration"/>
    <property type="evidence" value="ECO:0007669"/>
    <property type="project" value="InterPro"/>
</dbReference>
<keyword evidence="9" id="KW-0472">Membrane</keyword>
<feature type="binding site" evidence="7">
    <location>
        <position position="154"/>
    </location>
    <ligand>
        <name>[4Fe-4S] cluster</name>
        <dbReference type="ChEBI" id="CHEBI:49883"/>
        <label>2</label>
    </ligand>
</feature>
<keyword evidence="3 7" id="KW-0479">Metal-binding</keyword>
<dbReference type="SUPFAM" id="SSF54862">
    <property type="entry name" value="4Fe-4S ferredoxins"/>
    <property type="match status" value="1"/>
</dbReference>
<evidence type="ECO:0000313" key="11">
    <source>
        <dbReference type="EMBL" id="BBE42150.1"/>
    </source>
</evidence>
<dbReference type="KEGG" id="ccai:NAS2_0761"/>
<feature type="binding site" evidence="7">
    <location>
        <position position="115"/>
    </location>
    <ligand>
        <name>[4Fe-4S] cluster</name>
        <dbReference type="ChEBI" id="CHEBI:49883"/>
        <label>4</label>
    </ligand>
</feature>
<feature type="binding site" evidence="7">
    <location>
        <position position="25"/>
    </location>
    <ligand>
        <name>[4Fe-4S] cluster</name>
        <dbReference type="ChEBI" id="CHEBI:49883"/>
        <label>1</label>
    </ligand>
</feature>
<keyword evidence="6 7" id="KW-0411">Iron-sulfur</keyword>
<evidence type="ECO:0000313" key="12">
    <source>
        <dbReference type="Proteomes" id="UP000509448"/>
    </source>
</evidence>
<evidence type="ECO:0000256" key="5">
    <source>
        <dbReference type="ARBA" id="ARBA00023004"/>
    </source>
</evidence>